<evidence type="ECO:0000256" key="4">
    <source>
        <dbReference type="ARBA" id="ARBA00022692"/>
    </source>
</evidence>
<organism evidence="14 15">
    <name type="scientific">Juglans regia</name>
    <name type="common">English walnut</name>
    <dbReference type="NCBI Taxonomy" id="51240"/>
    <lineage>
        <taxon>Eukaryota</taxon>
        <taxon>Viridiplantae</taxon>
        <taxon>Streptophyta</taxon>
        <taxon>Embryophyta</taxon>
        <taxon>Tracheophyta</taxon>
        <taxon>Spermatophyta</taxon>
        <taxon>Magnoliopsida</taxon>
        <taxon>eudicotyledons</taxon>
        <taxon>Gunneridae</taxon>
        <taxon>Pentapetalae</taxon>
        <taxon>rosids</taxon>
        <taxon>fabids</taxon>
        <taxon>Fagales</taxon>
        <taxon>Juglandaceae</taxon>
        <taxon>Juglans</taxon>
    </lineage>
</organism>
<keyword evidence="4 12" id="KW-0812">Transmembrane</keyword>
<dbReference type="GO" id="GO:0140359">
    <property type="term" value="F:ABC-type transporter activity"/>
    <property type="evidence" value="ECO:0007669"/>
    <property type="project" value="InterPro"/>
</dbReference>
<dbReference type="InterPro" id="IPR003439">
    <property type="entry name" value="ABC_transporter-like_ATP-bd"/>
</dbReference>
<feature type="domain" description="ABC transmembrane type-1" evidence="13">
    <location>
        <begin position="240"/>
        <end position="500"/>
    </location>
</feature>
<accession>A0A833UNF0</accession>
<evidence type="ECO:0000256" key="5">
    <source>
        <dbReference type="ARBA" id="ARBA00022737"/>
    </source>
</evidence>
<proteinExistence type="inferred from homology"/>
<evidence type="ECO:0000313" key="15">
    <source>
        <dbReference type="Proteomes" id="UP000619265"/>
    </source>
</evidence>
<evidence type="ECO:0000256" key="11">
    <source>
        <dbReference type="SAM" id="MobiDB-lite"/>
    </source>
</evidence>
<feature type="non-terminal residue" evidence="14">
    <location>
        <position position="1"/>
    </location>
</feature>
<dbReference type="Pfam" id="PF00005">
    <property type="entry name" value="ABC_tran"/>
    <property type="match status" value="1"/>
</dbReference>
<dbReference type="Proteomes" id="UP000619265">
    <property type="component" value="Unassembled WGS sequence"/>
</dbReference>
<keyword evidence="7" id="KW-0067">ATP-binding</keyword>
<dbReference type="GO" id="GO:0005886">
    <property type="term" value="C:plasma membrane"/>
    <property type="evidence" value="ECO:0007669"/>
    <property type="project" value="UniProtKB-ARBA"/>
</dbReference>
<evidence type="ECO:0000256" key="3">
    <source>
        <dbReference type="ARBA" id="ARBA00022448"/>
    </source>
</evidence>
<dbReference type="InterPro" id="IPR017871">
    <property type="entry name" value="ABC_transporter-like_CS"/>
</dbReference>
<dbReference type="InterPro" id="IPR039421">
    <property type="entry name" value="Type_1_exporter"/>
</dbReference>
<dbReference type="InterPro" id="IPR027417">
    <property type="entry name" value="P-loop_NTPase"/>
</dbReference>
<dbReference type="Gene3D" id="1.20.1560.10">
    <property type="entry name" value="ABC transporter type 1, transmembrane domain"/>
    <property type="match status" value="1"/>
</dbReference>
<dbReference type="GO" id="GO:0016887">
    <property type="term" value="F:ATP hydrolysis activity"/>
    <property type="evidence" value="ECO:0007669"/>
    <property type="project" value="InterPro"/>
</dbReference>
<dbReference type="SUPFAM" id="SSF52540">
    <property type="entry name" value="P-loop containing nucleoside triphosphate hydrolases"/>
    <property type="match status" value="1"/>
</dbReference>
<dbReference type="InterPro" id="IPR011527">
    <property type="entry name" value="ABC1_TM_dom"/>
</dbReference>
<evidence type="ECO:0000259" key="13">
    <source>
        <dbReference type="PROSITE" id="PS50929"/>
    </source>
</evidence>
<dbReference type="Pfam" id="PF00664">
    <property type="entry name" value="ABC_membrane"/>
    <property type="match status" value="1"/>
</dbReference>
<feature type="compositionally biased region" description="Basic and acidic residues" evidence="11">
    <location>
        <begin position="146"/>
        <end position="158"/>
    </location>
</feature>
<feature type="region of interest" description="Disordered" evidence="11">
    <location>
        <begin position="146"/>
        <end position="171"/>
    </location>
</feature>
<dbReference type="Gene3D" id="3.40.50.300">
    <property type="entry name" value="P-loop containing nucleotide triphosphate hydrolases"/>
    <property type="match status" value="1"/>
</dbReference>
<reference evidence="14" key="2">
    <citation type="submission" date="2020-03" db="EMBL/GenBank/DDBJ databases">
        <title>Walnut 2.0.</title>
        <authorList>
            <person name="Marrano A."/>
            <person name="Britton M."/>
            <person name="Zimin A.V."/>
            <person name="Zaini P.A."/>
            <person name="Workman R."/>
            <person name="Puiu D."/>
            <person name="Bianco L."/>
            <person name="Allen B.J."/>
            <person name="Troggio M."/>
            <person name="Leslie C.A."/>
            <person name="Timp W."/>
            <person name="Dendekar A."/>
            <person name="Salzberg S.L."/>
            <person name="Neale D.B."/>
        </authorList>
    </citation>
    <scope>NUCLEOTIDE SEQUENCE</scope>
    <source>
        <tissue evidence="14">Leaves</tissue>
    </source>
</reference>
<keyword evidence="6" id="KW-0547">Nucleotide-binding</keyword>
<keyword evidence="3" id="KW-0813">Transport</keyword>
<dbReference type="EMBL" id="LIHL02000008">
    <property type="protein sequence ID" value="KAF5462333.1"/>
    <property type="molecule type" value="Genomic_DNA"/>
</dbReference>
<evidence type="ECO:0000256" key="10">
    <source>
        <dbReference type="ARBA" id="ARBA00023180"/>
    </source>
</evidence>
<dbReference type="GO" id="GO:0010329">
    <property type="term" value="F:auxin efflux transmembrane transporter activity"/>
    <property type="evidence" value="ECO:0007669"/>
    <property type="project" value="UniProtKB-ARBA"/>
</dbReference>
<comment type="caution">
    <text evidence="14">The sequence shown here is derived from an EMBL/GenBank/DDBJ whole genome shotgun (WGS) entry which is preliminary data.</text>
</comment>
<sequence>LHWNFRHVCNIPPRNHRNCTFKLLTWNFSIQGLDTVVGGHGMQLSGGQKQRIAIARAILKDPRILLLDEATSALDAESERIVQEALDRIMVNRTTVIVAHRLSTVRNADMIAVIRQGKIVEKGSHSELINNPNGEYSQLIHLKEVNKESEQASDDQNRSEITAESSRHSSLRYSQRMSHLRSISQGSSVNSCSRRSFSAFGLPIEVLIPDDTWSEPEEKFPKVSIRRLAYLNKPEIPILLLGAMAAILNGTLFPIFGMLLSKVIKSFYEPPHKLRKDTNFWSIIFVILGVVSFLAIPARAYLFSVAGCKLIRRVRLMCFEKLVHMEVGWFDKPEHSCGSIGARLSADAARVRALVGDSLGQILDVVASAVAGLVIAFVGSWQLAMIILALIPLIGINAYAQLKFMKGFSADAKMMYVEASQVANDAVGSIRTVASFCAEEKVMNLYRSKCEGPRKAGIKQGLITGTGYGTSFGLLFLAYATFFYAGAQLVEAGKATSSDV</sequence>
<evidence type="ECO:0000256" key="8">
    <source>
        <dbReference type="ARBA" id="ARBA00022989"/>
    </source>
</evidence>
<feature type="non-terminal residue" evidence="14">
    <location>
        <position position="500"/>
    </location>
</feature>
<name>A0A833UNF0_JUGRE</name>
<keyword evidence="5" id="KW-0677">Repeat</keyword>
<dbReference type="PANTHER" id="PTHR43394">
    <property type="entry name" value="ATP-DEPENDENT PERMEASE MDL1, MITOCHONDRIAL"/>
    <property type="match status" value="1"/>
</dbReference>
<dbReference type="PROSITE" id="PS00211">
    <property type="entry name" value="ABC_TRANSPORTER_1"/>
    <property type="match status" value="1"/>
</dbReference>
<protein>
    <recommendedName>
        <fullName evidence="13">ABC transmembrane type-1 domain-containing protein</fullName>
    </recommendedName>
</protein>
<feature type="transmembrane region" description="Helical" evidence="12">
    <location>
        <begin position="280"/>
        <end position="303"/>
    </location>
</feature>
<evidence type="ECO:0000256" key="2">
    <source>
        <dbReference type="ARBA" id="ARBA00007577"/>
    </source>
</evidence>
<comment type="subcellular location">
    <subcellularLocation>
        <location evidence="1">Membrane</location>
        <topology evidence="1">Multi-pass membrane protein</topology>
    </subcellularLocation>
</comment>
<gene>
    <name evidence="14" type="ORF">F2P56_018352</name>
</gene>
<dbReference type="Gramene" id="Jr08_10650_p1">
    <property type="protein sequence ID" value="cds.Jr08_10650_p1"/>
    <property type="gene ID" value="Jr08_10650"/>
</dbReference>
<dbReference type="PANTHER" id="PTHR43394:SF16">
    <property type="entry name" value="ABC TRANSPORTER B FAMILY MEMBER 4-LIKE ISOFORM X1"/>
    <property type="match status" value="1"/>
</dbReference>
<keyword evidence="10" id="KW-0325">Glycoprotein</keyword>
<feature type="transmembrane region" description="Helical" evidence="12">
    <location>
        <begin position="236"/>
        <end position="260"/>
    </location>
</feature>
<dbReference type="GO" id="GO:0005524">
    <property type="term" value="F:ATP binding"/>
    <property type="evidence" value="ECO:0007669"/>
    <property type="project" value="UniProtKB-KW"/>
</dbReference>
<dbReference type="PROSITE" id="PS50929">
    <property type="entry name" value="ABC_TM1F"/>
    <property type="match status" value="1"/>
</dbReference>
<dbReference type="AlphaFoldDB" id="A0A833UNF0"/>
<dbReference type="CDD" id="cd18578">
    <property type="entry name" value="ABC_6TM_Pgp_ABCB1_D2_like"/>
    <property type="match status" value="1"/>
</dbReference>
<comment type="similarity">
    <text evidence="2">Belongs to the ABC transporter superfamily. ABCB family. Multidrug resistance exporter (TC 3.A.1.201) subfamily.</text>
</comment>
<dbReference type="InterPro" id="IPR036640">
    <property type="entry name" value="ABC1_TM_sf"/>
</dbReference>
<feature type="transmembrane region" description="Helical" evidence="12">
    <location>
        <begin position="383"/>
        <end position="400"/>
    </location>
</feature>
<keyword evidence="8 12" id="KW-1133">Transmembrane helix</keyword>
<evidence type="ECO:0000256" key="12">
    <source>
        <dbReference type="SAM" id="Phobius"/>
    </source>
</evidence>
<evidence type="ECO:0000256" key="1">
    <source>
        <dbReference type="ARBA" id="ARBA00004141"/>
    </source>
</evidence>
<evidence type="ECO:0000256" key="7">
    <source>
        <dbReference type="ARBA" id="ARBA00022840"/>
    </source>
</evidence>
<evidence type="ECO:0000256" key="6">
    <source>
        <dbReference type="ARBA" id="ARBA00022741"/>
    </source>
</evidence>
<evidence type="ECO:0000256" key="9">
    <source>
        <dbReference type="ARBA" id="ARBA00023136"/>
    </source>
</evidence>
<evidence type="ECO:0000313" key="14">
    <source>
        <dbReference type="EMBL" id="KAF5462333.1"/>
    </source>
</evidence>
<feature type="transmembrane region" description="Helical" evidence="12">
    <location>
        <begin position="462"/>
        <end position="485"/>
    </location>
</feature>
<keyword evidence="9 12" id="KW-0472">Membrane</keyword>
<reference evidence="14" key="1">
    <citation type="submission" date="2015-10" db="EMBL/GenBank/DDBJ databases">
        <authorList>
            <person name="Martinez-Garcia P.J."/>
            <person name="Crepeau M.W."/>
            <person name="Puiu D."/>
            <person name="Gonzalez-Ibeas D."/>
            <person name="Whalen J."/>
            <person name="Stevens K."/>
            <person name="Paul R."/>
            <person name="Butterfield T."/>
            <person name="Britton M."/>
            <person name="Reagan R."/>
            <person name="Chakraborty S."/>
            <person name="Walawage S.L."/>
            <person name="Vasquez-Gross H.A."/>
            <person name="Cardeno C."/>
            <person name="Famula R."/>
            <person name="Pratt K."/>
            <person name="Kuruganti S."/>
            <person name="Aradhya M.K."/>
            <person name="Leslie C.A."/>
            <person name="Dandekar A.M."/>
            <person name="Salzberg S.L."/>
            <person name="Wegrzyn J.L."/>
            <person name="Langley C.H."/>
            <person name="Neale D.B."/>
        </authorList>
    </citation>
    <scope>NUCLEOTIDE SEQUENCE</scope>
    <source>
        <tissue evidence="14">Leaves</tissue>
    </source>
</reference>
<dbReference type="FunFam" id="1.20.1560.10:FF:000009">
    <property type="entry name" value="ABC transporter B family member 1"/>
    <property type="match status" value="1"/>
</dbReference>
<dbReference type="SUPFAM" id="SSF90123">
    <property type="entry name" value="ABC transporter transmembrane region"/>
    <property type="match status" value="1"/>
</dbReference>